<organism evidence="2 3">
    <name type="scientific">Hemibagrus wyckioides</name>
    <dbReference type="NCBI Taxonomy" id="337641"/>
    <lineage>
        <taxon>Eukaryota</taxon>
        <taxon>Metazoa</taxon>
        <taxon>Chordata</taxon>
        <taxon>Craniata</taxon>
        <taxon>Vertebrata</taxon>
        <taxon>Euteleostomi</taxon>
        <taxon>Actinopterygii</taxon>
        <taxon>Neopterygii</taxon>
        <taxon>Teleostei</taxon>
        <taxon>Ostariophysi</taxon>
        <taxon>Siluriformes</taxon>
        <taxon>Bagridae</taxon>
        <taxon>Hemibagrus</taxon>
    </lineage>
</organism>
<dbReference type="AlphaFoldDB" id="A0A9D3NMM0"/>
<keyword evidence="3" id="KW-1185">Reference proteome</keyword>
<gene>
    <name evidence="2" type="ORF">KOW79_013344</name>
</gene>
<evidence type="ECO:0000313" key="3">
    <source>
        <dbReference type="Proteomes" id="UP000824219"/>
    </source>
</evidence>
<dbReference type="Proteomes" id="UP000824219">
    <property type="component" value="Linkage Group LG15"/>
</dbReference>
<evidence type="ECO:0000256" key="1">
    <source>
        <dbReference type="SAM" id="MobiDB-lite"/>
    </source>
</evidence>
<sequence length="81" mass="8723">MDCFVQVLGSDHHGDGSVPPDSSPGGARLHVAIQSRARKYDGGKKMLLQKASLHYRRQSFCKFPAPENGACARVPANLGQC</sequence>
<protein>
    <submittedName>
        <fullName evidence="2">Uncharacterized protein</fullName>
    </submittedName>
</protein>
<accession>A0A9D3NMM0</accession>
<evidence type="ECO:0000313" key="2">
    <source>
        <dbReference type="EMBL" id="KAG7323642.1"/>
    </source>
</evidence>
<reference evidence="2 3" key="1">
    <citation type="submission" date="2021-06" db="EMBL/GenBank/DDBJ databases">
        <title>Chromosome-level genome assembly of the red-tail catfish (Hemibagrus wyckioides).</title>
        <authorList>
            <person name="Shao F."/>
        </authorList>
    </citation>
    <scope>NUCLEOTIDE SEQUENCE [LARGE SCALE GENOMIC DNA]</scope>
    <source>
        <strain evidence="2">EC202008001</strain>
        <tissue evidence="2">Blood</tissue>
    </source>
</reference>
<name>A0A9D3NMM0_9TELE</name>
<proteinExistence type="predicted"/>
<feature type="region of interest" description="Disordered" evidence="1">
    <location>
        <begin position="8"/>
        <end position="27"/>
    </location>
</feature>
<comment type="caution">
    <text evidence="2">The sequence shown here is derived from an EMBL/GenBank/DDBJ whole genome shotgun (WGS) entry which is preliminary data.</text>
</comment>
<dbReference type="EMBL" id="JAHKSW010000015">
    <property type="protein sequence ID" value="KAG7323642.1"/>
    <property type="molecule type" value="Genomic_DNA"/>
</dbReference>